<feature type="transmembrane region" description="Helical" evidence="5">
    <location>
        <begin position="214"/>
        <end position="241"/>
    </location>
</feature>
<dbReference type="SUPFAM" id="SSF52540">
    <property type="entry name" value="P-loop containing nucleoside triphosphate hydrolases"/>
    <property type="match status" value="1"/>
</dbReference>
<keyword evidence="3 5" id="KW-1133">Transmembrane helix</keyword>
<feature type="signal peptide" evidence="6">
    <location>
        <begin position="1"/>
        <end position="23"/>
    </location>
</feature>
<dbReference type="GO" id="GO:0005319">
    <property type="term" value="F:lipid transporter activity"/>
    <property type="evidence" value="ECO:0007669"/>
    <property type="project" value="TreeGrafter"/>
</dbReference>
<feature type="chain" id="PRO_5036209890" description="ABC transporter domain-containing protein" evidence="6">
    <location>
        <begin position="24"/>
        <end position="853"/>
    </location>
</feature>
<dbReference type="PANTHER" id="PTHR19229">
    <property type="entry name" value="ATP-BINDING CASSETTE TRANSPORTER SUBFAMILY A ABCA"/>
    <property type="match status" value="1"/>
</dbReference>
<evidence type="ECO:0000256" key="6">
    <source>
        <dbReference type="SAM" id="SignalP"/>
    </source>
</evidence>
<dbReference type="InterPro" id="IPR027417">
    <property type="entry name" value="P-loop_NTPase"/>
</dbReference>
<dbReference type="EMBL" id="LR903333">
    <property type="protein sequence ID" value="CAD7251773.1"/>
    <property type="molecule type" value="Genomic_DNA"/>
</dbReference>
<dbReference type="Proteomes" id="UP000677054">
    <property type="component" value="Unassembled WGS sequence"/>
</dbReference>
<protein>
    <recommendedName>
        <fullName evidence="7">ABC transporter domain-containing protein</fullName>
    </recommendedName>
</protein>
<feature type="transmembrane region" description="Helical" evidence="5">
    <location>
        <begin position="417"/>
        <end position="435"/>
    </location>
</feature>
<dbReference type="Pfam" id="PF23321">
    <property type="entry name" value="R1_ABCA1"/>
    <property type="match status" value="1"/>
</dbReference>
<dbReference type="InterPro" id="IPR013525">
    <property type="entry name" value="ABC2_TM"/>
</dbReference>
<feature type="non-terminal residue" evidence="8">
    <location>
        <position position="853"/>
    </location>
</feature>
<evidence type="ECO:0000256" key="3">
    <source>
        <dbReference type="ARBA" id="ARBA00022989"/>
    </source>
</evidence>
<accession>A0A7R9ADA6</accession>
<keyword evidence="9" id="KW-1185">Reference proteome</keyword>
<keyword evidence="4 5" id="KW-0472">Membrane</keyword>
<evidence type="ECO:0000256" key="5">
    <source>
        <dbReference type="SAM" id="Phobius"/>
    </source>
</evidence>
<evidence type="ECO:0000256" key="2">
    <source>
        <dbReference type="ARBA" id="ARBA00022692"/>
    </source>
</evidence>
<feature type="transmembrane region" description="Helical" evidence="5">
    <location>
        <begin position="289"/>
        <end position="307"/>
    </location>
</feature>
<evidence type="ECO:0000313" key="9">
    <source>
        <dbReference type="Proteomes" id="UP000677054"/>
    </source>
</evidence>
<dbReference type="AlphaFoldDB" id="A0A7R9ADA6"/>
<dbReference type="InterPro" id="IPR026082">
    <property type="entry name" value="ABCA"/>
</dbReference>
<dbReference type="GO" id="GO:0016887">
    <property type="term" value="F:ATP hydrolysis activity"/>
    <property type="evidence" value="ECO:0007669"/>
    <property type="project" value="InterPro"/>
</dbReference>
<dbReference type="Pfam" id="PF00005">
    <property type="entry name" value="ABC_tran"/>
    <property type="match status" value="1"/>
</dbReference>
<reference evidence="8" key="1">
    <citation type="submission" date="2020-11" db="EMBL/GenBank/DDBJ databases">
        <authorList>
            <person name="Tran Van P."/>
        </authorList>
    </citation>
    <scope>NUCLEOTIDE SEQUENCE</scope>
</reference>
<name>A0A7R9ADA6_9CRUS</name>
<proteinExistence type="predicted"/>
<dbReference type="GO" id="GO:0005524">
    <property type="term" value="F:ATP binding"/>
    <property type="evidence" value="ECO:0007669"/>
    <property type="project" value="InterPro"/>
</dbReference>
<dbReference type="PANTHER" id="PTHR19229:SF250">
    <property type="entry name" value="ABC TRANSPORTER DOMAIN-CONTAINING PROTEIN-RELATED"/>
    <property type="match status" value="1"/>
</dbReference>
<evidence type="ECO:0000313" key="8">
    <source>
        <dbReference type="EMBL" id="CAD7251773.1"/>
    </source>
</evidence>
<dbReference type="InterPro" id="IPR056264">
    <property type="entry name" value="R2_ABCA1-4-like"/>
</dbReference>
<dbReference type="FunFam" id="3.40.50.300:FF:002470">
    <property type="entry name" value="ABC transporter, putative"/>
    <property type="match status" value="1"/>
</dbReference>
<feature type="transmembrane region" description="Helical" evidence="5">
    <location>
        <begin position="253"/>
        <end position="277"/>
    </location>
</feature>
<gene>
    <name evidence="8" type="ORF">DSTB1V02_LOCUS11535</name>
</gene>
<evidence type="ECO:0000256" key="1">
    <source>
        <dbReference type="ARBA" id="ARBA00004141"/>
    </source>
</evidence>
<feature type="transmembrane region" description="Helical" evidence="5">
    <location>
        <begin position="174"/>
        <end position="194"/>
    </location>
</feature>
<organism evidence="8">
    <name type="scientific">Darwinula stevensoni</name>
    <dbReference type="NCBI Taxonomy" id="69355"/>
    <lineage>
        <taxon>Eukaryota</taxon>
        <taxon>Metazoa</taxon>
        <taxon>Ecdysozoa</taxon>
        <taxon>Arthropoda</taxon>
        <taxon>Crustacea</taxon>
        <taxon>Oligostraca</taxon>
        <taxon>Ostracoda</taxon>
        <taxon>Podocopa</taxon>
        <taxon>Podocopida</taxon>
        <taxon>Darwinulocopina</taxon>
        <taxon>Darwinuloidea</taxon>
        <taxon>Darwinulidae</taxon>
        <taxon>Darwinula</taxon>
    </lineage>
</organism>
<evidence type="ECO:0000256" key="4">
    <source>
        <dbReference type="ARBA" id="ARBA00023136"/>
    </source>
</evidence>
<feature type="transmembrane region" description="Helical" evidence="5">
    <location>
        <begin position="319"/>
        <end position="339"/>
    </location>
</feature>
<dbReference type="PROSITE" id="PS50893">
    <property type="entry name" value="ABC_TRANSPORTER_2"/>
    <property type="match status" value="1"/>
</dbReference>
<sequence>VLTPVFFLVIALVVAKTFPGVEDSRPLLISLQPYRNPQVTAGCEEDMAPFLQGVFHTYLNYLSADFGEEVYVPVNKTVEDFLIEKGKEDVYSYNLRYVMGSTFVNQTVAVALFNGRPLHSPPLTLSGLENAILKTLFNWSFSISVVNHPLPLSEDEELEELRETGGASAVGFQVGFNLAFGMSFLVSGMVIFLVRERMTKSKHLQYASGLRFWLYWASAFIWDFAVFMVTVAGIYLVFVLFKEDGFTKSEEQVRILLLFAAYGFAVIPMTYLTSFLFTIPSTGYTRMSMFNIFTGVAALLTVVVLQIPDLDLVDVADTLEWVFLILPNFDLGIGINYLYSNGRINELCPNSCMDLEIPLIDDGPLNLTLEECCECGLLFNLSNPCCGPVTGFCGNNMPCLDWSTNFFALKKPGVGRMVLACVFLGVFFFFLLFLIEIKFLPYIYNLLKDRLVYRGRKELPSEEELEDEDVARERSRILQTPKQQLFQSDSINGAGKTTTFKMITGDEPISHGDVYLDQFSVRRDVKSVQQRLGYCPQFDALIDHMSVEETLWMFSRLKGIPESNIRPLAESLISDLLLQAHCGKLVRELSGGNKRKLSTGVALIGDPPITFLDEPTTGMDPVARRLLWDSIARVRDSGRSIILTSHSMDECEALCTRLVIMVNGRFQCLGSPQHLKGKFGQGYTLIVKLKPENLSRETGAVRPSTTASVLQRWSSSAKARGRRSSSLKERVDEEPTTKRLHEYVMEKFPGSILKDYHRGLVTYQVIDPSLNWSRIFQLMESAKDEFHIQDYSVFLNFAQRQQESEKSLKLQTLLVAYGFASSPYEADSARERAGLRQYCEHAPVLLRFPDESP</sequence>
<feature type="domain" description="ABC transporter" evidence="7">
    <location>
        <begin position="447"/>
        <end position="688"/>
    </location>
</feature>
<dbReference type="InterPro" id="IPR003439">
    <property type="entry name" value="ABC_transporter-like_ATP-bd"/>
</dbReference>
<dbReference type="Gene3D" id="3.40.50.300">
    <property type="entry name" value="P-loop containing nucleotide triphosphate hydrolases"/>
    <property type="match status" value="1"/>
</dbReference>
<dbReference type="GO" id="GO:0016020">
    <property type="term" value="C:membrane"/>
    <property type="evidence" value="ECO:0007669"/>
    <property type="project" value="UniProtKB-SubCell"/>
</dbReference>
<dbReference type="OrthoDB" id="6512918at2759"/>
<keyword evidence="6" id="KW-0732">Signal</keyword>
<comment type="subcellular location">
    <subcellularLocation>
        <location evidence="1">Membrane</location>
        <topology evidence="1">Multi-pass membrane protein</topology>
    </subcellularLocation>
</comment>
<dbReference type="CDD" id="cd03263">
    <property type="entry name" value="ABC_subfamily_A"/>
    <property type="match status" value="1"/>
</dbReference>
<dbReference type="EMBL" id="CAJPEV010003816">
    <property type="protein sequence ID" value="CAG0900594.1"/>
    <property type="molecule type" value="Genomic_DNA"/>
</dbReference>
<keyword evidence="2 5" id="KW-0812">Transmembrane</keyword>
<dbReference type="GO" id="GO:0140359">
    <property type="term" value="F:ABC-type transporter activity"/>
    <property type="evidence" value="ECO:0007669"/>
    <property type="project" value="InterPro"/>
</dbReference>
<dbReference type="Pfam" id="PF12698">
    <property type="entry name" value="ABC2_membrane_3"/>
    <property type="match status" value="1"/>
</dbReference>
<evidence type="ECO:0000259" key="7">
    <source>
        <dbReference type="PROSITE" id="PS50893"/>
    </source>
</evidence>